<organism evidence="2 3">
    <name type="scientific">Trichoderma harzianum</name>
    <name type="common">Hypocrea lixii</name>
    <dbReference type="NCBI Taxonomy" id="5544"/>
    <lineage>
        <taxon>Eukaryota</taxon>
        <taxon>Fungi</taxon>
        <taxon>Dikarya</taxon>
        <taxon>Ascomycota</taxon>
        <taxon>Pezizomycotina</taxon>
        <taxon>Sordariomycetes</taxon>
        <taxon>Hypocreomycetidae</taxon>
        <taxon>Hypocreales</taxon>
        <taxon>Hypocreaceae</taxon>
        <taxon>Trichoderma</taxon>
    </lineage>
</organism>
<feature type="compositionally biased region" description="Low complexity" evidence="1">
    <location>
        <begin position="9"/>
        <end position="31"/>
    </location>
</feature>
<gene>
    <name evidence="2" type="ORF">THAR02_04339</name>
</gene>
<feature type="compositionally biased region" description="Low complexity" evidence="1">
    <location>
        <begin position="62"/>
        <end position="80"/>
    </location>
</feature>
<accession>A0A0F9ZTJ8</accession>
<name>A0A0F9ZTJ8_TRIHA</name>
<dbReference type="Proteomes" id="UP000034112">
    <property type="component" value="Unassembled WGS sequence"/>
</dbReference>
<evidence type="ECO:0000313" key="3">
    <source>
        <dbReference type="Proteomes" id="UP000034112"/>
    </source>
</evidence>
<evidence type="ECO:0000256" key="1">
    <source>
        <dbReference type="SAM" id="MobiDB-lite"/>
    </source>
</evidence>
<feature type="compositionally biased region" description="Low complexity" evidence="1">
    <location>
        <begin position="39"/>
        <end position="53"/>
    </location>
</feature>
<feature type="region of interest" description="Disordered" evidence="1">
    <location>
        <begin position="1"/>
        <end position="93"/>
    </location>
</feature>
<dbReference type="AlphaFoldDB" id="A0A0F9ZTJ8"/>
<comment type="caution">
    <text evidence="2">The sequence shown here is derived from an EMBL/GenBank/DDBJ whole genome shotgun (WGS) entry which is preliminary data.</text>
</comment>
<proteinExistence type="predicted"/>
<reference evidence="3" key="1">
    <citation type="journal article" date="2015" name="Genome Announc.">
        <title>Draft whole-genome sequence of the biocontrol agent Trichoderma harzianum T6776.</title>
        <authorList>
            <person name="Baroncelli R."/>
            <person name="Piaggeschi G."/>
            <person name="Fiorini L."/>
            <person name="Bertolini E."/>
            <person name="Zapparata A."/>
            <person name="Pe M.E."/>
            <person name="Sarrocco S."/>
            <person name="Vannacci G."/>
        </authorList>
    </citation>
    <scope>NUCLEOTIDE SEQUENCE [LARGE SCALE GENOMIC DNA]</scope>
    <source>
        <strain evidence="3">T6776</strain>
    </source>
</reference>
<dbReference type="EMBL" id="JOKZ01000106">
    <property type="protein sequence ID" value="KKP03532.1"/>
    <property type="molecule type" value="Genomic_DNA"/>
</dbReference>
<evidence type="ECO:0000313" key="2">
    <source>
        <dbReference type="EMBL" id="KKP03532.1"/>
    </source>
</evidence>
<protein>
    <submittedName>
        <fullName evidence="2">Uncharacterized protein</fullName>
    </submittedName>
</protein>
<sequence length="93" mass="8963">MASEKKRQSSSSNCQSFLLSETPDTSSCSFPSSPPPDPAAASPGGAASAPLRADSAPVSADTAAGSTGPAVGGSPAAAVALPGPQRRPRSPKG</sequence>